<dbReference type="AlphaFoldDB" id="A0AAW3VGK9"/>
<protein>
    <recommendedName>
        <fullName evidence="3">DNA-binding protein</fullName>
    </recommendedName>
</protein>
<dbReference type="RefSeq" id="WP_260400188.1">
    <property type="nucleotide sequence ID" value="NZ_JACHLA010000007.1"/>
</dbReference>
<gene>
    <name evidence="1" type="ORF">HNP34_001726</name>
</gene>
<proteinExistence type="predicted"/>
<evidence type="ECO:0000313" key="2">
    <source>
        <dbReference type="Proteomes" id="UP000548425"/>
    </source>
</evidence>
<reference evidence="1 2" key="1">
    <citation type="submission" date="2020-08" db="EMBL/GenBank/DDBJ databases">
        <title>Functional genomics of gut bacteria from endangered species of beetles.</title>
        <authorList>
            <person name="Carlos-Shanley C."/>
        </authorList>
    </citation>
    <scope>NUCLEOTIDE SEQUENCE [LARGE SCALE GENOMIC DNA]</scope>
    <source>
        <strain evidence="1 2">S00127</strain>
    </source>
</reference>
<name>A0AAW3VGK9_ACILW</name>
<dbReference type="EMBL" id="JACHLA010000007">
    <property type="protein sequence ID" value="MBB6363586.1"/>
    <property type="molecule type" value="Genomic_DNA"/>
</dbReference>
<organism evidence="1 2">
    <name type="scientific">Acinetobacter lwoffii</name>
    <dbReference type="NCBI Taxonomy" id="28090"/>
    <lineage>
        <taxon>Bacteria</taxon>
        <taxon>Pseudomonadati</taxon>
        <taxon>Pseudomonadota</taxon>
        <taxon>Gammaproteobacteria</taxon>
        <taxon>Moraxellales</taxon>
        <taxon>Moraxellaceae</taxon>
        <taxon>Acinetobacter</taxon>
    </lineage>
</organism>
<dbReference type="Proteomes" id="UP000548425">
    <property type="component" value="Unassembled WGS sequence"/>
</dbReference>
<evidence type="ECO:0008006" key="3">
    <source>
        <dbReference type="Google" id="ProtNLM"/>
    </source>
</evidence>
<comment type="caution">
    <text evidence="1">The sequence shown here is derived from an EMBL/GenBank/DDBJ whole genome shotgun (WGS) entry which is preliminary data.</text>
</comment>
<evidence type="ECO:0000313" key="1">
    <source>
        <dbReference type="EMBL" id="MBB6363586.1"/>
    </source>
</evidence>
<sequence length="98" mass="11027">MMGALKYTITVEADVEPQLYLGQSIFGGKIVQLKMEDLPALVPVSWLVEKYGLTKTTIIKKLEGYNQGTEGKHLYETKVAMMILSKPQRNKRGAKRVN</sequence>
<accession>A0AAW3VGK9</accession>